<keyword evidence="2" id="KW-0489">Methyltransferase</keyword>
<evidence type="ECO:0000313" key="12">
    <source>
        <dbReference type="EMBL" id="KAL0965516.1"/>
    </source>
</evidence>
<dbReference type="AlphaFoldDB" id="A0ABD0WJ21"/>
<evidence type="ECO:0000256" key="2">
    <source>
        <dbReference type="ARBA" id="ARBA00022603"/>
    </source>
</evidence>
<dbReference type="Gene3D" id="1.25.40.970">
    <property type="match status" value="1"/>
</dbReference>
<comment type="caution">
    <text evidence="12">The sequence shown here is derived from an EMBL/GenBank/DDBJ whole genome shotgun (WGS) entry which is preliminary data.</text>
</comment>
<dbReference type="SMART" id="SM00317">
    <property type="entry name" value="SET"/>
    <property type="match status" value="1"/>
</dbReference>
<gene>
    <name evidence="12" type="ORF">UPYG_G00282340</name>
</gene>
<dbReference type="FunFam" id="1.25.40.10:FF:000132">
    <property type="entry name" value="Histone-lysine N-methyltransferase SMYD1 isoform 1"/>
    <property type="match status" value="1"/>
</dbReference>
<dbReference type="GO" id="GO:0140999">
    <property type="term" value="F:histone H3K4 trimethyltransferase activity"/>
    <property type="evidence" value="ECO:0007669"/>
    <property type="project" value="UniProtKB-EC"/>
</dbReference>
<keyword evidence="5" id="KW-0479">Metal-binding</keyword>
<dbReference type="SUPFAM" id="SSF48452">
    <property type="entry name" value="TPR-like"/>
    <property type="match status" value="1"/>
</dbReference>
<proteinExistence type="predicted"/>
<evidence type="ECO:0000256" key="4">
    <source>
        <dbReference type="ARBA" id="ARBA00022691"/>
    </source>
</evidence>
<dbReference type="PANTHER" id="PTHR12197:SF184">
    <property type="entry name" value="HISTONE-LYSINE N-METHYLTRANSFERASE SMYD1"/>
    <property type="match status" value="1"/>
</dbReference>
<dbReference type="InterPro" id="IPR050869">
    <property type="entry name" value="H3K4_H4K5_MeTrfase"/>
</dbReference>
<evidence type="ECO:0000256" key="8">
    <source>
        <dbReference type="ARBA" id="ARBA00047571"/>
    </source>
</evidence>
<dbReference type="PANTHER" id="PTHR12197">
    <property type="entry name" value="HISTONE-LYSINE N-METHYLTRANSFERASE SMYD"/>
    <property type="match status" value="1"/>
</dbReference>
<dbReference type="PROSITE" id="PS01360">
    <property type="entry name" value="ZF_MYND_1"/>
    <property type="match status" value="1"/>
</dbReference>
<keyword evidence="4" id="KW-0949">S-adenosyl-L-methionine</keyword>
<dbReference type="Gene3D" id="1.10.220.160">
    <property type="match status" value="1"/>
</dbReference>
<evidence type="ECO:0000259" key="11">
    <source>
        <dbReference type="PROSITE" id="PS50865"/>
    </source>
</evidence>
<accession>A0ABD0WJ21</accession>
<keyword evidence="6 9" id="KW-0863">Zinc-finger</keyword>
<dbReference type="PROSITE" id="PS50865">
    <property type="entry name" value="ZF_MYND_2"/>
    <property type="match status" value="1"/>
</dbReference>
<feature type="domain" description="MYND-type" evidence="11">
    <location>
        <begin position="47"/>
        <end position="85"/>
    </location>
</feature>
<evidence type="ECO:0000256" key="6">
    <source>
        <dbReference type="ARBA" id="ARBA00022771"/>
    </source>
</evidence>
<dbReference type="Proteomes" id="UP001557470">
    <property type="component" value="Unassembled WGS sequence"/>
</dbReference>
<keyword evidence="3" id="KW-0808">Transferase</keyword>
<evidence type="ECO:0000256" key="9">
    <source>
        <dbReference type="PROSITE-ProRule" id="PRU00134"/>
    </source>
</evidence>
<dbReference type="FunFam" id="6.10.140.2220:FF:000005">
    <property type="entry name" value="Histone-lysine N-methyltransferase SMYD1 isoform 1"/>
    <property type="match status" value="1"/>
</dbReference>
<dbReference type="Gene3D" id="6.10.140.2220">
    <property type="match status" value="1"/>
</dbReference>
<dbReference type="PROSITE" id="PS50280">
    <property type="entry name" value="SET"/>
    <property type="match status" value="1"/>
</dbReference>
<dbReference type="Pfam" id="PF01753">
    <property type="entry name" value="zf-MYND"/>
    <property type="match status" value="1"/>
</dbReference>
<keyword evidence="7" id="KW-0862">Zinc</keyword>
<dbReference type="GO" id="GO:0008270">
    <property type="term" value="F:zinc ion binding"/>
    <property type="evidence" value="ECO:0007669"/>
    <property type="project" value="UniProtKB-KW"/>
</dbReference>
<dbReference type="FunFam" id="2.170.270.10:FF:000013">
    <property type="entry name" value="Histone-lysine N-methyltransferase SMYD1 isoform 1"/>
    <property type="match status" value="1"/>
</dbReference>
<evidence type="ECO:0000256" key="3">
    <source>
        <dbReference type="ARBA" id="ARBA00022679"/>
    </source>
</evidence>
<reference evidence="12 13" key="1">
    <citation type="submission" date="2024-06" db="EMBL/GenBank/DDBJ databases">
        <authorList>
            <person name="Pan Q."/>
            <person name="Wen M."/>
            <person name="Jouanno E."/>
            <person name="Zahm M."/>
            <person name="Klopp C."/>
            <person name="Cabau C."/>
            <person name="Louis A."/>
            <person name="Berthelot C."/>
            <person name="Parey E."/>
            <person name="Roest Crollius H."/>
            <person name="Montfort J."/>
            <person name="Robinson-Rechavi M."/>
            <person name="Bouchez O."/>
            <person name="Lampietro C."/>
            <person name="Lopez Roques C."/>
            <person name="Donnadieu C."/>
            <person name="Postlethwait J."/>
            <person name="Bobe J."/>
            <person name="Verreycken H."/>
            <person name="Guiguen Y."/>
        </authorList>
    </citation>
    <scope>NUCLEOTIDE SEQUENCE [LARGE SCALE GENOMIC DNA]</scope>
    <source>
        <strain evidence="12">Up_M1</strain>
        <tissue evidence="12">Testis</tissue>
    </source>
</reference>
<dbReference type="InterPro" id="IPR002893">
    <property type="entry name" value="Znf_MYND"/>
</dbReference>
<feature type="domain" description="SET" evidence="10">
    <location>
        <begin position="2"/>
        <end position="246"/>
    </location>
</feature>
<dbReference type="SUPFAM" id="SSF82199">
    <property type="entry name" value="SET domain"/>
    <property type="match status" value="1"/>
</dbReference>
<dbReference type="Pfam" id="PF00856">
    <property type="entry name" value="SET"/>
    <property type="match status" value="1"/>
</dbReference>
<protein>
    <recommendedName>
        <fullName evidence="1">[histone H3]-lysine(4) N-trimethyltransferase</fullName>
        <ecNumber evidence="1">2.1.1.354</ecNumber>
    </recommendedName>
</protein>
<dbReference type="Gene3D" id="2.170.270.10">
    <property type="entry name" value="SET domain"/>
    <property type="match status" value="1"/>
</dbReference>
<dbReference type="InterPro" id="IPR046341">
    <property type="entry name" value="SET_dom_sf"/>
</dbReference>
<dbReference type="GO" id="GO:0032259">
    <property type="term" value="P:methylation"/>
    <property type="evidence" value="ECO:0007669"/>
    <property type="project" value="UniProtKB-KW"/>
</dbReference>
<evidence type="ECO:0000259" key="10">
    <source>
        <dbReference type="PROSITE" id="PS50280"/>
    </source>
</evidence>
<name>A0ABD0WJ21_UMBPY</name>
<evidence type="ECO:0000256" key="1">
    <source>
        <dbReference type="ARBA" id="ARBA00012182"/>
    </source>
</evidence>
<evidence type="ECO:0000313" key="13">
    <source>
        <dbReference type="Proteomes" id="UP001557470"/>
    </source>
</evidence>
<keyword evidence="13" id="KW-1185">Reference proteome</keyword>
<evidence type="ECO:0000256" key="7">
    <source>
        <dbReference type="ARBA" id="ARBA00022833"/>
    </source>
</evidence>
<dbReference type="InterPro" id="IPR011990">
    <property type="entry name" value="TPR-like_helical_dom_sf"/>
</dbReference>
<evidence type="ECO:0000256" key="5">
    <source>
        <dbReference type="ARBA" id="ARBA00022723"/>
    </source>
</evidence>
<comment type="catalytic activity">
    <reaction evidence="8">
        <text>L-lysyl(4)-[histone H3] + 3 S-adenosyl-L-methionine = N(6),N(6),N(6)-trimethyl-L-lysyl(4)-[histone H3] + 3 S-adenosyl-L-homocysteine + 3 H(+)</text>
        <dbReference type="Rhea" id="RHEA:60260"/>
        <dbReference type="Rhea" id="RHEA-COMP:15537"/>
        <dbReference type="Rhea" id="RHEA-COMP:15547"/>
        <dbReference type="ChEBI" id="CHEBI:15378"/>
        <dbReference type="ChEBI" id="CHEBI:29969"/>
        <dbReference type="ChEBI" id="CHEBI:57856"/>
        <dbReference type="ChEBI" id="CHEBI:59789"/>
        <dbReference type="ChEBI" id="CHEBI:61961"/>
        <dbReference type="EC" id="2.1.1.354"/>
    </reaction>
</comment>
<dbReference type="EMBL" id="JAGEUA010000009">
    <property type="protein sequence ID" value="KAL0965516.1"/>
    <property type="molecule type" value="Genomic_DNA"/>
</dbReference>
<organism evidence="12 13">
    <name type="scientific">Umbra pygmaea</name>
    <name type="common">Eastern mudminnow</name>
    <dbReference type="NCBI Taxonomy" id="75934"/>
    <lineage>
        <taxon>Eukaryota</taxon>
        <taxon>Metazoa</taxon>
        <taxon>Chordata</taxon>
        <taxon>Craniata</taxon>
        <taxon>Vertebrata</taxon>
        <taxon>Euteleostomi</taxon>
        <taxon>Actinopterygii</taxon>
        <taxon>Neopterygii</taxon>
        <taxon>Teleostei</taxon>
        <taxon>Protacanthopterygii</taxon>
        <taxon>Esociformes</taxon>
        <taxon>Umbridae</taxon>
        <taxon>Umbra</taxon>
    </lineage>
</organism>
<dbReference type="EC" id="2.1.1.354" evidence="1"/>
<sequence>MNNVQVFDAGLKGRGLRTTKILQPGEVVFAEPSFAAVVFDRLSQQVCHNCFRRQVNLHRCAQCKFAHYCDRTCQTACWDEHKQECAAIRNIGKAPNENVRLVARVLWRVQKDTGIVSDSQLISVDLLKDHVADMPTDDLNELKSNMQKFLDYCPNTKHRTDYISHIFGMIDCNGFTLSDQRGLQAVGVALFPNLCLVNHDCWPNCTVILNHGNQSTLNSTFHSKKRIELRALGKIAENEELTVSYVDFLNVSGDRKLALKHQYHFDCTCKSCSEHSKDDLMMAAKETDGKKPSGELVKEVQMFSLECLAKIEAARTAGNFNEVVKLCQECLERQEPVLADTHLYQLRVLSVASEVLSYLRRFSEAAKYANRMVEGYAKLYHPNNAQLGMAIMRAGVTNWHAGLIETAHGLICKAYAILMVTHGATHPITRDLEAIRTQTEMELRMFKQNEDVYHSMREAALQTKPMGKMTEALRGEDNVKALTHKQ</sequence>
<dbReference type="Gene3D" id="1.25.40.10">
    <property type="entry name" value="Tetratricopeptide repeat domain"/>
    <property type="match status" value="1"/>
</dbReference>
<dbReference type="InterPro" id="IPR001214">
    <property type="entry name" value="SET_dom"/>
</dbReference>